<dbReference type="AlphaFoldDB" id="A0A450WGM0"/>
<sequence>MSLPRSAWARPVVTSLRAFSWWGRSCFLGFNTTAPGRVAAPVDLALFEGLQIDLGDGRVLIPQGVVGVFGPLVAGADDDAVGEGRLTGCGEEAVDVAFGYFVVWGVELALNGVGFVRFGAGFCAGFCLGDKIDANVAGIPAFLFCPIAIKPNIAIEIGIDGLMAEINADELFEVVAFFTLGLGLLAVGVEEAL</sequence>
<name>A0A450WGM0_9GAMM</name>
<proteinExistence type="predicted"/>
<organism evidence="1">
    <name type="scientific">Candidatus Kentrum sp. LPFa</name>
    <dbReference type="NCBI Taxonomy" id="2126335"/>
    <lineage>
        <taxon>Bacteria</taxon>
        <taxon>Pseudomonadati</taxon>
        <taxon>Pseudomonadota</taxon>
        <taxon>Gammaproteobacteria</taxon>
        <taxon>Candidatus Kentrum</taxon>
    </lineage>
</organism>
<protein>
    <submittedName>
        <fullName evidence="1">Uncharacterized protein</fullName>
    </submittedName>
</protein>
<evidence type="ECO:0000313" key="1">
    <source>
        <dbReference type="EMBL" id="VFK16164.1"/>
    </source>
</evidence>
<accession>A0A450WGM0</accession>
<reference evidence="1" key="1">
    <citation type="submission" date="2019-02" db="EMBL/GenBank/DDBJ databases">
        <authorList>
            <person name="Gruber-Vodicka R. H."/>
            <person name="Seah K. B. B."/>
        </authorList>
    </citation>
    <scope>NUCLEOTIDE SEQUENCE</scope>
    <source>
        <strain evidence="1">BECK_S313</strain>
    </source>
</reference>
<dbReference type="EMBL" id="CAADFK010000090">
    <property type="protein sequence ID" value="VFK16164.1"/>
    <property type="molecule type" value="Genomic_DNA"/>
</dbReference>
<gene>
    <name evidence="1" type="ORF">BECKLPF1236B_GA0070989_109011</name>
</gene>